<evidence type="ECO:0000256" key="2">
    <source>
        <dbReference type="HAMAP-Rule" id="MF_00460"/>
    </source>
</evidence>
<dbReference type="SUPFAM" id="SSF54285">
    <property type="entry name" value="MoaD/ThiS"/>
    <property type="match status" value="1"/>
</dbReference>
<reference evidence="3 4" key="1">
    <citation type="submission" date="2020-04" db="EMBL/GenBank/DDBJ databases">
        <title>Usitatibacter rugosus gen. nov., sp. nov. and Usitatibacter palustris sp. nov., novel members of Usitatibacteraceae fam. nov. within the order Nitrosomonadales isolated from soil.</title>
        <authorList>
            <person name="Huber K.J."/>
            <person name="Neumann-Schaal M."/>
            <person name="Geppert A."/>
            <person name="Luckner M."/>
            <person name="Wanner G."/>
            <person name="Overmann J."/>
        </authorList>
    </citation>
    <scope>NUCLEOTIDE SEQUENCE [LARGE SCALE GENOMIC DNA]</scope>
    <source>
        <strain evidence="3 4">0125_3</strain>
    </source>
</reference>
<gene>
    <name evidence="3" type="ORF">DSM104443_01386</name>
</gene>
<dbReference type="HAMAP" id="MF_00460">
    <property type="entry name" value="UPF0125_RnfH"/>
    <property type="match status" value="1"/>
</dbReference>
<keyword evidence="4" id="KW-1185">Reference proteome</keyword>
<dbReference type="InterPro" id="IPR037021">
    <property type="entry name" value="RnfH_sf"/>
</dbReference>
<name>A0A6M4GU00_9PROT</name>
<dbReference type="Pfam" id="PF03658">
    <property type="entry name" value="Ub-RnfH"/>
    <property type="match status" value="1"/>
</dbReference>
<sequence length="93" mass="10270">MKVLLAVALPERQEVIELSLAEGSSVADAIAAAGIAQRYPGLDVAAMKTGIWSKPCKREAVLREGDRVELYRALIADPKEERRERARSAPKRR</sequence>
<dbReference type="InterPro" id="IPR016155">
    <property type="entry name" value="Mopterin_synth/thiamin_S_b"/>
</dbReference>
<proteinExistence type="inferred from homology"/>
<dbReference type="AlphaFoldDB" id="A0A6M4GU00"/>
<organism evidence="3 4">
    <name type="scientific">Usitatibacter rugosus</name>
    <dbReference type="NCBI Taxonomy" id="2732067"/>
    <lineage>
        <taxon>Bacteria</taxon>
        <taxon>Pseudomonadati</taxon>
        <taxon>Pseudomonadota</taxon>
        <taxon>Betaproteobacteria</taxon>
        <taxon>Nitrosomonadales</taxon>
        <taxon>Usitatibacteraceae</taxon>
        <taxon>Usitatibacter</taxon>
    </lineage>
</organism>
<dbReference type="PANTHER" id="PTHR37483:SF1">
    <property type="entry name" value="UPF0125 PROTEIN RATB"/>
    <property type="match status" value="1"/>
</dbReference>
<dbReference type="Gene3D" id="3.10.20.280">
    <property type="entry name" value="RnfH-like"/>
    <property type="match status" value="1"/>
</dbReference>
<dbReference type="PANTHER" id="PTHR37483">
    <property type="entry name" value="UPF0125 PROTEIN RATB"/>
    <property type="match status" value="1"/>
</dbReference>
<dbReference type="NCBIfam" id="NF002490">
    <property type="entry name" value="PRK01777.1"/>
    <property type="match status" value="1"/>
</dbReference>
<protein>
    <recommendedName>
        <fullName evidence="2">UPF0125 protein DSM104443_01386</fullName>
    </recommendedName>
</protein>
<comment type="similarity">
    <text evidence="1 2">Belongs to the UPF0125 (RnfH) family.</text>
</comment>
<accession>A0A6M4GU00</accession>
<dbReference type="RefSeq" id="WP_212757021.1">
    <property type="nucleotide sequence ID" value="NZ_CP053069.1"/>
</dbReference>
<dbReference type="EMBL" id="CP053069">
    <property type="protein sequence ID" value="QJR10328.1"/>
    <property type="molecule type" value="Genomic_DNA"/>
</dbReference>
<dbReference type="InterPro" id="IPR005346">
    <property type="entry name" value="RnfH"/>
</dbReference>
<evidence type="ECO:0000313" key="3">
    <source>
        <dbReference type="EMBL" id="QJR10328.1"/>
    </source>
</evidence>
<dbReference type="Proteomes" id="UP000501534">
    <property type="component" value="Chromosome"/>
</dbReference>
<dbReference type="KEGG" id="uru:DSM104443_01386"/>
<evidence type="ECO:0000313" key="4">
    <source>
        <dbReference type="Proteomes" id="UP000501534"/>
    </source>
</evidence>
<evidence type="ECO:0000256" key="1">
    <source>
        <dbReference type="ARBA" id="ARBA00010645"/>
    </source>
</evidence>